<dbReference type="InterPro" id="IPR048395">
    <property type="entry name" value="Glyco_hydro_31_C"/>
</dbReference>
<dbReference type="SUPFAM" id="SSF51445">
    <property type="entry name" value="(Trans)glycosidases"/>
    <property type="match status" value="1"/>
</dbReference>
<dbReference type="InterPro" id="IPR013780">
    <property type="entry name" value="Glyco_hydro_b"/>
</dbReference>
<evidence type="ECO:0000256" key="2">
    <source>
        <dbReference type="ARBA" id="ARBA00022801"/>
    </source>
</evidence>
<dbReference type="InterPro" id="IPR030458">
    <property type="entry name" value="Glyco_hydro_31_AS"/>
</dbReference>
<accession>A0A1N6QG42</accession>
<evidence type="ECO:0000256" key="5">
    <source>
        <dbReference type="SAM" id="MobiDB-lite"/>
    </source>
</evidence>
<dbReference type="AlphaFoldDB" id="A0A1N6QG42"/>
<evidence type="ECO:0000313" key="10">
    <source>
        <dbReference type="Proteomes" id="UP000186400"/>
    </source>
</evidence>
<feature type="region of interest" description="Disordered" evidence="5">
    <location>
        <begin position="770"/>
        <end position="795"/>
    </location>
</feature>
<dbReference type="InterPro" id="IPR000322">
    <property type="entry name" value="Glyco_hydro_31_TIM"/>
</dbReference>
<dbReference type="GO" id="GO:0004553">
    <property type="term" value="F:hydrolase activity, hydrolyzing O-glycosyl compounds"/>
    <property type="evidence" value="ECO:0007669"/>
    <property type="project" value="InterPro"/>
</dbReference>
<dbReference type="PROSITE" id="PS00129">
    <property type="entry name" value="GLYCOSYL_HYDROL_F31_1"/>
    <property type="match status" value="1"/>
</dbReference>
<dbReference type="InterPro" id="IPR017853">
    <property type="entry name" value="GH"/>
</dbReference>
<evidence type="ECO:0000259" key="7">
    <source>
        <dbReference type="Pfam" id="PF13802"/>
    </source>
</evidence>
<dbReference type="PANTHER" id="PTHR22762">
    <property type="entry name" value="ALPHA-GLUCOSIDASE"/>
    <property type="match status" value="1"/>
</dbReference>
<dbReference type="InterPro" id="IPR025887">
    <property type="entry name" value="Glyco_hydro_31_N_dom"/>
</dbReference>
<dbReference type="Pfam" id="PF01055">
    <property type="entry name" value="Glyco_hydro_31_2nd"/>
    <property type="match status" value="1"/>
</dbReference>
<sequence>MQQRQDYWFRPAAPHTDLAWQQSADGWLRLAVTLDGTTRSGRSSALDPDTAPARDWYDVTSVPPGGSGPEFFSDRIHRLNDMATQGVAANDNPHEDTRGLEAVPVEGLRYGLPPGFPATMGVSRSRDGILLDIPLSTPRGEDLHVMGLGEKTGSLDKRGRTWVMWNCDEPVHSPEKSALYQAHPVVYLWTPGGTVTLFIDTMATVWFDVGEAEPGRLLIEIYDNRFDCYLRTDESLPEAVESYSALTGRIPLPPEWALGFQQCRYSYFPEERVLEVAQRFREEKVPCDVLYLDIHYMDGYRVFTWDHRRFPEPDRMVQGLRDQGFRVVTIVDPGVKTDVDYPVFASGLEKKAFLTRPGGELYVGKVWPGDAAFPDFSRPATREWWARWHKTLFDAGVAGIWNDMNEPADFTGDEMLRVNFTVPDDLVAYNEGEPVSFGRVHNEYANGMNRATRDAFLQYRPEERGFVLTRSGGTGVQRYAAIWTGDNHSWWEHLAMMVPMFLNVGLSGAPFVGGDAGGFQLNADAELYRRWIAAAAFTPFFRAHSALDTRDHEPWSFGPEALETARRFIGIRYRIMPYLYTLFEEASRRGTPVMRPLLWEFPQDPRVASRADSFLLGEALLVAPVREPGVQERSVYLPAGVWYDFWSGERIDVPRQPDGSGTVVVGHAPLDRIPLYLRGGYILPHEGLRQHTGEAGDGVLRLLIAPDAEGRAQGTFYGDAGEGFGYCSGRFWRGTFSWDGTDLRAISGEGESGEDLRWTSLVTAVCSGASGELNPEESSLLDLSHRESPLPLPWN</sequence>
<feature type="domain" description="Glycosyl hydrolase family 31 C-terminal" evidence="8">
    <location>
        <begin position="590"/>
        <end position="683"/>
    </location>
</feature>
<feature type="domain" description="Glycoside hydrolase family 31 N-terminal" evidence="7">
    <location>
        <begin position="141"/>
        <end position="208"/>
    </location>
</feature>
<gene>
    <name evidence="9" type="ORF">SAMN05920897_104155</name>
</gene>
<keyword evidence="3 4" id="KW-0326">Glycosidase</keyword>
<feature type="domain" description="Glycoside hydrolase family 31 TIM barrel" evidence="6">
    <location>
        <begin position="251"/>
        <end position="582"/>
    </location>
</feature>
<dbReference type="GO" id="GO:0005975">
    <property type="term" value="P:carbohydrate metabolic process"/>
    <property type="evidence" value="ECO:0007669"/>
    <property type="project" value="InterPro"/>
</dbReference>
<proteinExistence type="inferred from homology"/>
<dbReference type="EMBL" id="FTMS01000004">
    <property type="protein sequence ID" value="SIQ15482.1"/>
    <property type="molecule type" value="Genomic_DNA"/>
</dbReference>
<evidence type="ECO:0000256" key="3">
    <source>
        <dbReference type="ARBA" id="ARBA00023295"/>
    </source>
</evidence>
<keyword evidence="2 4" id="KW-0378">Hydrolase</keyword>
<dbReference type="STRING" id="159291.SAMN05920897_104155"/>
<dbReference type="OrthoDB" id="176168at2"/>
<keyword evidence="10" id="KW-1185">Reference proteome</keyword>
<dbReference type="GO" id="GO:0030246">
    <property type="term" value="F:carbohydrate binding"/>
    <property type="evidence" value="ECO:0007669"/>
    <property type="project" value="InterPro"/>
</dbReference>
<reference evidence="9 10" key="1">
    <citation type="submission" date="2017-01" db="EMBL/GenBank/DDBJ databases">
        <authorList>
            <person name="Mah S.A."/>
            <person name="Swanson W.J."/>
            <person name="Moy G.W."/>
            <person name="Vacquier V.D."/>
        </authorList>
    </citation>
    <scope>NUCLEOTIDE SEQUENCE [LARGE SCALE GENOMIC DNA]</scope>
    <source>
        <strain evidence="9 10">ASpG1</strain>
    </source>
</reference>
<dbReference type="PANTHER" id="PTHR22762:SF120">
    <property type="entry name" value="HETEROGLYCAN GLUCOSIDASE 1"/>
    <property type="match status" value="1"/>
</dbReference>
<dbReference type="InterPro" id="IPR011013">
    <property type="entry name" value="Gal_mutarotase_sf_dom"/>
</dbReference>
<dbReference type="SUPFAM" id="SSF74650">
    <property type="entry name" value="Galactose mutarotase-like"/>
    <property type="match status" value="1"/>
</dbReference>
<dbReference type="CDD" id="cd14752">
    <property type="entry name" value="GH31_N"/>
    <property type="match status" value="1"/>
</dbReference>
<organism evidence="9 10">
    <name type="scientific">Alkalispirochaeta americana</name>
    <dbReference type="NCBI Taxonomy" id="159291"/>
    <lineage>
        <taxon>Bacteria</taxon>
        <taxon>Pseudomonadati</taxon>
        <taxon>Spirochaetota</taxon>
        <taxon>Spirochaetia</taxon>
        <taxon>Spirochaetales</taxon>
        <taxon>Spirochaetaceae</taxon>
        <taxon>Alkalispirochaeta</taxon>
    </lineage>
</organism>
<evidence type="ECO:0000256" key="4">
    <source>
        <dbReference type="RuleBase" id="RU361185"/>
    </source>
</evidence>
<evidence type="ECO:0000313" key="9">
    <source>
        <dbReference type="EMBL" id="SIQ15482.1"/>
    </source>
</evidence>
<dbReference type="SUPFAM" id="SSF51011">
    <property type="entry name" value="Glycosyl hydrolase domain"/>
    <property type="match status" value="1"/>
</dbReference>
<comment type="similarity">
    <text evidence="1 4">Belongs to the glycosyl hydrolase 31 family.</text>
</comment>
<protein>
    <submittedName>
        <fullName evidence="9">Alpha-glucosidase</fullName>
    </submittedName>
</protein>
<dbReference type="Proteomes" id="UP000186400">
    <property type="component" value="Unassembled WGS sequence"/>
</dbReference>
<evidence type="ECO:0000256" key="1">
    <source>
        <dbReference type="ARBA" id="ARBA00007806"/>
    </source>
</evidence>
<dbReference type="Gene3D" id="2.60.40.1180">
    <property type="entry name" value="Golgi alpha-mannosidase II"/>
    <property type="match status" value="2"/>
</dbReference>
<dbReference type="Pfam" id="PF21365">
    <property type="entry name" value="Glyco_hydro_31_3rd"/>
    <property type="match status" value="1"/>
</dbReference>
<dbReference type="RefSeq" id="WP_076488112.1">
    <property type="nucleotide sequence ID" value="NZ_FTMS01000004.1"/>
</dbReference>
<dbReference type="Pfam" id="PF13802">
    <property type="entry name" value="Gal_mutarotas_2"/>
    <property type="match status" value="1"/>
</dbReference>
<evidence type="ECO:0000259" key="6">
    <source>
        <dbReference type="Pfam" id="PF01055"/>
    </source>
</evidence>
<dbReference type="Gene3D" id="3.20.20.80">
    <property type="entry name" value="Glycosidases"/>
    <property type="match status" value="1"/>
</dbReference>
<dbReference type="Gene3D" id="2.60.40.1760">
    <property type="entry name" value="glycosyl hydrolase (family 31)"/>
    <property type="match status" value="1"/>
</dbReference>
<name>A0A1N6QG42_9SPIO</name>
<evidence type="ECO:0000259" key="8">
    <source>
        <dbReference type="Pfam" id="PF21365"/>
    </source>
</evidence>
<dbReference type="CDD" id="cd06604">
    <property type="entry name" value="GH31_glucosidase_II_MalA"/>
    <property type="match status" value="1"/>
</dbReference>